<evidence type="ECO:0000256" key="1">
    <source>
        <dbReference type="SAM" id="SignalP"/>
    </source>
</evidence>
<gene>
    <name evidence="3" type="ORF">SAMN06275492_11752</name>
</gene>
<keyword evidence="3" id="KW-0969">Cilium</keyword>
<protein>
    <submittedName>
        <fullName evidence="3">Flagellar assembly protein T, C-terminal domain</fullName>
    </submittedName>
</protein>
<reference evidence="4" key="1">
    <citation type="submission" date="2017-04" db="EMBL/GenBank/DDBJ databases">
        <authorList>
            <person name="Varghese N."/>
            <person name="Submissions S."/>
        </authorList>
    </citation>
    <scope>NUCLEOTIDE SEQUENCE [LARGE SCALE GENOMIC DNA]</scope>
    <source>
        <strain evidence="4">USBA 82</strain>
    </source>
</reference>
<feature type="domain" description="Flagellar assembly protein T C-terminal" evidence="2">
    <location>
        <begin position="238"/>
        <end position="312"/>
    </location>
</feature>
<keyword evidence="4" id="KW-1185">Reference proteome</keyword>
<keyword evidence="3" id="KW-0966">Cell projection</keyword>
<dbReference type="Gene3D" id="2.40.10.410">
    <property type="entry name" value="FlgT, C-terminal domain"/>
    <property type="match status" value="1"/>
</dbReference>
<dbReference type="Proteomes" id="UP000193355">
    <property type="component" value="Unassembled WGS sequence"/>
</dbReference>
<feature type="chain" id="PRO_5012507785" evidence="1">
    <location>
        <begin position="22"/>
        <end position="321"/>
    </location>
</feature>
<keyword evidence="3" id="KW-0282">Flagellum</keyword>
<sequence length="321" mass="36524">MTKYFIKVTLLVLCLASAAKANVLTEPGLHIALLPIVNETDIQVWESKYYPVDVFPQKVIEEFVTLLREYPYARITVLSPMEGEVWLRGGSVTADIGVRLHVYKLKMTDRKHLGTDRMGYVAIRMEVFEGEGREMLYATSLAGEDRRFTFSPGDDRIFYLADKLDFVQLFPDPKDDDQPMSKPLWSSFRGTPYWNAFKKALAKSRDALFDGITGYHMVGRIISPTKDSLSSSPPNRRRYIVSLGRVEGVKVGDLLSILRSDRYDTVDPERPVVVLPDRGGLVKVISVQNHEAVVEVVRESQENPIKLRDLVIMPLYPSKRR</sequence>
<name>A0A1X7JXQ2_9BACT</name>
<keyword evidence="1" id="KW-0732">Signal</keyword>
<dbReference type="InterPro" id="IPR038165">
    <property type="entry name" value="FlgT_C_sf"/>
</dbReference>
<dbReference type="STRING" id="561720.SAMN06275492_11752"/>
<dbReference type="RefSeq" id="WP_085544767.1">
    <property type="nucleotide sequence ID" value="NZ_FXBB01000017.1"/>
</dbReference>
<organism evidence="3 4">
    <name type="scientific">Dethiosulfovibrio salsuginis</name>
    <dbReference type="NCBI Taxonomy" id="561720"/>
    <lineage>
        <taxon>Bacteria</taxon>
        <taxon>Thermotogati</taxon>
        <taxon>Synergistota</taxon>
        <taxon>Synergistia</taxon>
        <taxon>Synergistales</taxon>
        <taxon>Dethiosulfovibrionaceae</taxon>
        <taxon>Dethiosulfovibrio</taxon>
    </lineage>
</organism>
<evidence type="ECO:0000259" key="2">
    <source>
        <dbReference type="Pfam" id="PF16538"/>
    </source>
</evidence>
<dbReference type="OrthoDB" id="2700at2"/>
<dbReference type="Pfam" id="PF16538">
    <property type="entry name" value="FlgT_C"/>
    <property type="match status" value="1"/>
</dbReference>
<accession>A0A1X7JXQ2</accession>
<proteinExistence type="predicted"/>
<feature type="signal peptide" evidence="1">
    <location>
        <begin position="1"/>
        <end position="21"/>
    </location>
</feature>
<dbReference type="AlphaFoldDB" id="A0A1X7JXQ2"/>
<evidence type="ECO:0000313" key="3">
    <source>
        <dbReference type="EMBL" id="SMG32640.1"/>
    </source>
</evidence>
<evidence type="ECO:0000313" key="4">
    <source>
        <dbReference type="Proteomes" id="UP000193355"/>
    </source>
</evidence>
<dbReference type="EMBL" id="FXBB01000017">
    <property type="protein sequence ID" value="SMG32640.1"/>
    <property type="molecule type" value="Genomic_DNA"/>
</dbReference>
<dbReference type="InterPro" id="IPR032388">
    <property type="entry name" value="FlgT_C"/>
</dbReference>